<sequence length="148" mass="16485">MVLNNDIITIIVVFGSILFFPTIICPQTSLGAEESGNQSNLQNQIIKEQDHEKNFENMSKKDPNKILGIVKNETLFPINTKSPMILTSVMMQEARTPEAGIIELRQYEGQIVLVSYQQSDDKIVWGTGIVDVVGPNSTIMVKKSFGLE</sequence>
<name>A0A557SZ59_9ARCH</name>
<keyword evidence="1" id="KW-1133">Transmembrane helix</keyword>
<evidence type="ECO:0000256" key="1">
    <source>
        <dbReference type="SAM" id="Phobius"/>
    </source>
</evidence>
<keyword evidence="1" id="KW-0812">Transmembrane</keyword>
<dbReference type="EMBL" id="VOAH01000001">
    <property type="protein sequence ID" value="TVP41892.1"/>
    <property type="molecule type" value="Genomic_DNA"/>
</dbReference>
<dbReference type="Proteomes" id="UP000315289">
    <property type="component" value="Unassembled WGS sequence"/>
</dbReference>
<organism evidence="2 3">
    <name type="scientific">Candidatus Nitrosocosmicus arcticus</name>
    <dbReference type="NCBI Taxonomy" id="2035267"/>
    <lineage>
        <taxon>Archaea</taxon>
        <taxon>Nitrososphaerota</taxon>
        <taxon>Nitrososphaeria</taxon>
        <taxon>Nitrososphaerales</taxon>
        <taxon>Nitrososphaeraceae</taxon>
        <taxon>Candidatus Nitrosocosmicus</taxon>
    </lineage>
</organism>
<accession>A0A557SZ59</accession>
<proteinExistence type="predicted"/>
<feature type="transmembrane region" description="Helical" evidence="1">
    <location>
        <begin position="7"/>
        <end position="24"/>
    </location>
</feature>
<dbReference type="RefSeq" id="WP_186433989.1">
    <property type="nucleotide sequence ID" value="NZ_ML675578.1"/>
</dbReference>
<reference evidence="2 3" key="1">
    <citation type="journal article" date="2019" name="Front. Microbiol.">
        <title>Ammonia Oxidation by the Arctic Terrestrial Thaumarchaeote Candidatus Nitrosocosmicus arcticus Is Stimulated by Increasing Temperatures.</title>
        <authorList>
            <person name="Alves R.J.E."/>
            <person name="Kerou M."/>
            <person name="Zappe A."/>
            <person name="Bittner R."/>
            <person name="Abby S.S."/>
            <person name="Schmidt H.A."/>
            <person name="Pfeifer K."/>
            <person name="Schleper C."/>
        </authorList>
    </citation>
    <scope>NUCLEOTIDE SEQUENCE [LARGE SCALE GENOMIC DNA]</scope>
    <source>
        <strain evidence="2 3">Kfb</strain>
    </source>
</reference>
<protein>
    <submittedName>
        <fullName evidence="2">Uncharacterized protein</fullName>
    </submittedName>
</protein>
<comment type="caution">
    <text evidence="2">The sequence shown here is derived from an EMBL/GenBank/DDBJ whole genome shotgun (WGS) entry which is preliminary data.</text>
</comment>
<gene>
    <name evidence="2" type="ORF">NARC_10298</name>
</gene>
<evidence type="ECO:0000313" key="2">
    <source>
        <dbReference type="EMBL" id="TVP41892.1"/>
    </source>
</evidence>
<dbReference type="AlphaFoldDB" id="A0A557SZ59"/>
<keyword evidence="3" id="KW-1185">Reference proteome</keyword>
<keyword evidence="1" id="KW-0472">Membrane</keyword>
<evidence type="ECO:0000313" key="3">
    <source>
        <dbReference type="Proteomes" id="UP000315289"/>
    </source>
</evidence>